<keyword evidence="3" id="KW-0378">Hydrolase</keyword>
<dbReference type="Proteomes" id="UP001596039">
    <property type="component" value="Unassembled WGS sequence"/>
</dbReference>
<dbReference type="CDD" id="cd12797">
    <property type="entry name" value="M23_peptidase"/>
    <property type="match status" value="1"/>
</dbReference>
<sequence>MATAVVVAAVGIHELPAQAATQQLPFAASEAQGLKVAASASSGVRVERDGFTVTTFSMVQWPIDPSSPVSSPFGPRAAPCAGCSTFHRGVDFTPGAGTPIAAIADGVVTEVGNPSGELGVYAIIQHDIDGVIVSSVYGHMASGSLRLSVGQTVARGTIVGLVGDTGESTGPHLHFGILDAAGTPINPVDWMRTHANEAWHPAS</sequence>
<comment type="caution">
    <text evidence="3">The sequence shown here is derived from an EMBL/GenBank/DDBJ whole genome shotgun (WGS) entry which is preliminary data.</text>
</comment>
<accession>A0ABW0NS14</accession>
<organism evidence="3 4">
    <name type="scientific">Lysinimonas soli</name>
    <dbReference type="NCBI Taxonomy" id="1074233"/>
    <lineage>
        <taxon>Bacteria</taxon>
        <taxon>Bacillati</taxon>
        <taxon>Actinomycetota</taxon>
        <taxon>Actinomycetes</taxon>
        <taxon>Micrococcales</taxon>
        <taxon>Microbacteriaceae</taxon>
        <taxon>Lysinimonas</taxon>
    </lineage>
</organism>
<dbReference type="EMBL" id="JBHSMG010000001">
    <property type="protein sequence ID" value="MFC5502022.1"/>
    <property type="molecule type" value="Genomic_DNA"/>
</dbReference>
<dbReference type="InterPro" id="IPR011055">
    <property type="entry name" value="Dup_hybrid_motif"/>
</dbReference>
<keyword evidence="4" id="KW-1185">Reference proteome</keyword>
<dbReference type="SUPFAM" id="SSF51261">
    <property type="entry name" value="Duplicated hybrid motif"/>
    <property type="match status" value="1"/>
</dbReference>
<dbReference type="InterPro" id="IPR050570">
    <property type="entry name" value="Cell_wall_metabolism_enzyme"/>
</dbReference>
<dbReference type="GO" id="GO:0016787">
    <property type="term" value="F:hydrolase activity"/>
    <property type="evidence" value="ECO:0007669"/>
    <property type="project" value="UniProtKB-KW"/>
</dbReference>
<dbReference type="PANTHER" id="PTHR21666:SF289">
    <property type="entry name" value="L-ALA--D-GLU ENDOPEPTIDASE"/>
    <property type="match status" value="1"/>
</dbReference>
<gene>
    <name evidence="3" type="ORF">ACFPJ4_07190</name>
</gene>
<dbReference type="PANTHER" id="PTHR21666">
    <property type="entry name" value="PEPTIDASE-RELATED"/>
    <property type="match status" value="1"/>
</dbReference>
<evidence type="ECO:0000313" key="3">
    <source>
        <dbReference type="EMBL" id="MFC5502022.1"/>
    </source>
</evidence>
<dbReference type="Pfam" id="PF01551">
    <property type="entry name" value="Peptidase_M23"/>
    <property type="match status" value="1"/>
</dbReference>
<dbReference type="RefSeq" id="WP_386739680.1">
    <property type="nucleotide sequence ID" value="NZ_JBHSMG010000001.1"/>
</dbReference>
<keyword evidence="1" id="KW-0732">Signal</keyword>
<evidence type="ECO:0000313" key="4">
    <source>
        <dbReference type="Proteomes" id="UP001596039"/>
    </source>
</evidence>
<evidence type="ECO:0000256" key="1">
    <source>
        <dbReference type="ARBA" id="ARBA00022729"/>
    </source>
</evidence>
<evidence type="ECO:0000259" key="2">
    <source>
        <dbReference type="Pfam" id="PF01551"/>
    </source>
</evidence>
<dbReference type="InterPro" id="IPR016047">
    <property type="entry name" value="M23ase_b-sheet_dom"/>
</dbReference>
<reference evidence="4" key="1">
    <citation type="journal article" date="2019" name="Int. J. Syst. Evol. Microbiol.">
        <title>The Global Catalogue of Microorganisms (GCM) 10K type strain sequencing project: providing services to taxonomists for standard genome sequencing and annotation.</title>
        <authorList>
            <consortium name="The Broad Institute Genomics Platform"/>
            <consortium name="The Broad Institute Genome Sequencing Center for Infectious Disease"/>
            <person name="Wu L."/>
            <person name="Ma J."/>
        </authorList>
    </citation>
    <scope>NUCLEOTIDE SEQUENCE [LARGE SCALE GENOMIC DNA]</scope>
    <source>
        <strain evidence="4">CGMCC 4.6997</strain>
    </source>
</reference>
<feature type="domain" description="M23ase beta-sheet core" evidence="2">
    <location>
        <begin position="86"/>
        <end position="187"/>
    </location>
</feature>
<dbReference type="Gene3D" id="2.70.70.10">
    <property type="entry name" value="Glucose Permease (Domain IIA)"/>
    <property type="match status" value="1"/>
</dbReference>
<name>A0ABW0NS14_9MICO</name>
<protein>
    <submittedName>
        <fullName evidence="3">M23 family metallopeptidase</fullName>
        <ecNumber evidence="3">3.4.24.-</ecNumber>
    </submittedName>
</protein>
<proteinExistence type="predicted"/>
<dbReference type="EC" id="3.4.24.-" evidence="3"/>